<evidence type="ECO:0000256" key="13">
    <source>
        <dbReference type="SAM" id="MobiDB-lite"/>
    </source>
</evidence>
<feature type="domain" description="WW" evidence="15">
    <location>
        <begin position="333"/>
        <end position="366"/>
    </location>
</feature>
<dbReference type="InterPro" id="IPR035983">
    <property type="entry name" value="Hect_E3_ubiquitin_ligase"/>
</dbReference>
<evidence type="ECO:0000256" key="3">
    <source>
        <dbReference type="ARBA" id="ARBA00004906"/>
    </source>
</evidence>
<sequence>MATASPRSDTSDNHSGSLQLQVSVSSAKLKRRKNWFGTAIYTEVIVDGEIRKTAKSSSSSNPKWDEQLTVNVMQQTTLEFRVWNLKQALLIHNRKLERVKEQLKLSLENKNGIAQTGELTVVLDGLVIEQENITNCSSSPTIEIQQNGDALHENGEPSATTTARLAAKGTNGIDNHVPTSTLVQNSCCSYVVNGDNIRSSPSQVAARPKNTPAPKPLTSEPADDTVNGESSLFAPTDNASVMGIPAVSEENALSPNCTSTTVEDPPVQEILTSSENNECIPSTTAELGSESRSILDPDTSNSGSSSAFEAAKSRQPGGCMDPVEQESGNANTETLTSEWEQRKYPHGRTYYVDHNTRTTTWERPQPLPSGGERRVDDCGRVYYVDHNTRTTTWQQPTMESVRNFEQWQSQRNQLQGAMQQFNQRYLYSASMLAAENDPYGPLPPGWEKRVDSTDRVYFVNHNTKTTQWEDLRTQGLQNEEPLPEGWEIRYTREGVRYFVNHNARTTTFKDPRNGKSSVTKGGPQIDYEHSFRRKLAHFHYLCQSNALPSHVEINVSRQTLFEDSFQQIMALKPYDLRRCLYVIFRGEEGLDYGGLAREWLFLLSHEVLNTMYCLFEYAGKNNYCLQINPASTINPDHLSYFCFVGRFIATALFHGKFIDTDFSLPFYKRMLREKLTIKDLESIDTEFYNSLIWIRDNNIEECGLEPYFSVDMESWGKVTLHDPKLGVSNILVTEENKDEYIGLMTEWHFSRGVQEQTKTFLDGFNGVVPRQRLQYFDEKDLEVMLNTLYQHYTRNSKQIIRFRQFVKETDNEVRMLLSQFVTGTCRLSLGGFAELMGSNGTQKFCIEKVGKDTWLPRSHTCFNLLDLPPYKIYKQLKEKLLFAIEETEGFGQE</sequence>
<dbReference type="FunFam" id="2.20.70.10:FF:000086">
    <property type="entry name" value="NEDD4-like E3 ubiquitin-protein ligase WWP1"/>
    <property type="match status" value="1"/>
</dbReference>
<protein>
    <recommendedName>
        <fullName evidence="10">E3 ubiquitin-protein ligase</fullName>
        <ecNumber evidence="10">2.3.2.26</ecNumber>
    </recommendedName>
</protein>
<dbReference type="GO" id="GO:0061630">
    <property type="term" value="F:ubiquitin protein ligase activity"/>
    <property type="evidence" value="ECO:0007669"/>
    <property type="project" value="UniProtKB-EC"/>
</dbReference>
<dbReference type="PANTHER" id="PTHR11254:SF299">
    <property type="entry name" value="NEDD4-LIKE E3 UBIQUITIN-PROTEIN LIGASE WWP1"/>
    <property type="match status" value="1"/>
</dbReference>
<dbReference type="Pfam" id="PF00632">
    <property type="entry name" value="HECT"/>
    <property type="match status" value="1"/>
</dbReference>
<dbReference type="SMART" id="SM00456">
    <property type="entry name" value="WW"/>
    <property type="match status" value="4"/>
</dbReference>
<dbReference type="PROSITE" id="PS50237">
    <property type="entry name" value="HECT"/>
    <property type="match status" value="1"/>
</dbReference>
<dbReference type="SUPFAM" id="SSF56204">
    <property type="entry name" value="Hect, E3 ligase catalytic domain"/>
    <property type="match status" value="1"/>
</dbReference>
<keyword evidence="8" id="KW-0832">Ubl conjugation</keyword>
<evidence type="ECO:0000256" key="11">
    <source>
        <dbReference type="PIRSR" id="PIRSR001569-1"/>
    </source>
</evidence>
<evidence type="ECO:0000259" key="16">
    <source>
        <dbReference type="PROSITE" id="PS50237"/>
    </source>
</evidence>
<dbReference type="InterPro" id="IPR000008">
    <property type="entry name" value="C2_dom"/>
</dbReference>
<evidence type="ECO:0000313" key="17">
    <source>
        <dbReference type="Ensembl" id="ENSPPYP00000044468.1"/>
    </source>
</evidence>
<dbReference type="Gene3D" id="2.20.70.10">
    <property type="match status" value="3"/>
</dbReference>
<dbReference type="SMART" id="SM00119">
    <property type="entry name" value="HECTc"/>
    <property type="match status" value="1"/>
</dbReference>
<dbReference type="InterPro" id="IPR024928">
    <property type="entry name" value="E3_ub_ligase_SMURF1"/>
</dbReference>
<dbReference type="GeneTree" id="ENSGT00940000154635"/>
<dbReference type="FunFam" id="3.90.1750.10:FF:000002">
    <property type="entry name" value="E3 ubiquitin-protein ligase"/>
    <property type="match status" value="1"/>
</dbReference>
<feature type="domain" description="C2" evidence="14">
    <location>
        <begin position="1"/>
        <end position="117"/>
    </location>
</feature>
<dbReference type="GO" id="GO:0046718">
    <property type="term" value="P:symbiont entry into host cell"/>
    <property type="evidence" value="ECO:0007669"/>
    <property type="project" value="UniProtKB-ARBA"/>
</dbReference>
<dbReference type="GO" id="GO:0005737">
    <property type="term" value="C:cytoplasm"/>
    <property type="evidence" value="ECO:0007669"/>
    <property type="project" value="UniProtKB-ARBA"/>
</dbReference>
<dbReference type="Pfam" id="PF00168">
    <property type="entry name" value="C2"/>
    <property type="match status" value="1"/>
</dbReference>
<dbReference type="CDD" id="cd04021">
    <property type="entry name" value="C2_E3_ubiquitin_ligase"/>
    <property type="match status" value="1"/>
</dbReference>
<evidence type="ECO:0000256" key="1">
    <source>
        <dbReference type="ARBA" id="ARBA00000885"/>
    </source>
</evidence>
<evidence type="ECO:0000256" key="6">
    <source>
        <dbReference type="ARBA" id="ARBA00022737"/>
    </source>
</evidence>
<keyword evidence="4" id="KW-0945">Host-virus interaction</keyword>
<keyword evidence="7 10" id="KW-0833">Ubl conjugation pathway</keyword>
<evidence type="ECO:0000313" key="18">
    <source>
        <dbReference type="Proteomes" id="UP000001595"/>
    </source>
</evidence>
<evidence type="ECO:0000256" key="7">
    <source>
        <dbReference type="ARBA" id="ARBA00022786"/>
    </source>
</evidence>
<reference evidence="17" key="2">
    <citation type="submission" date="2025-08" db="UniProtKB">
        <authorList>
            <consortium name="Ensembl"/>
        </authorList>
    </citation>
    <scope>IDENTIFICATION</scope>
</reference>
<dbReference type="Gene3D" id="2.60.40.150">
    <property type="entry name" value="C2 domain"/>
    <property type="match status" value="1"/>
</dbReference>
<accession>A0A8I5UG82</accession>
<dbReference type="EC" id="2.3.2.26" evidence="10"/>
<dbReference type="PROSITE" id="PS50020">
    <property type="entry name" value="WW_DOMAIN_2"/>
    <property type="match status" value="4"/>
</dbReference>
<feature type="domain" description="WW" evidence="15">
    <location>
        <begin position="365"/>
        <end position="398"/>
    </location>
</feature>
<dbReference type="CDD" id="cd00201">
    <property type="entry name" value="WW"/>
    <property type="match status" value="4"/>
</dbReference>
<reference evidence="17" key="3">
    <citation type="submission" date="2025-09" db="UniProtKB">
        <authorList>
            <consortium name="Ensembl"/>
        </authorList>
    </citation>
    <scope>IDENTIFICATION</scope>
</reference>
<dbReference type="UniPathway" id="UPA00143"/>
<evidence type="ECO:0000256" key="4">
    <source>
        <dbReference type="ARBA" id="ARBA00022581"/>
    </source>
</evidence>
<feature type="compositionally biased region" description="Polar residues" evidence="13">
    <location>
        <begin position="279"/>
        <end position="307"/>
    </location>
</feature>
<comment type="catalytic activity">
    <reaction evidence="1 10">
        <text>S-ubiquitinyl-[E2 ubiquitin-conjugating enzyme]-L-cysteine + [acceptor protein]-L-lysine = [E2 ubiquitin-conjugating enzyme]-L-cysteine + N(6)-ubiquitinyl-[acceptor protein]-L-lysine.</text>
        <dbReference type="EC" id="2.3.2.26"/>
    </reaction>
</comment>
<dbReference type="InterPro" id="IPR001202">
    <property type="entry name" value="WW_dom"/>
</dbReference>
<feature type="region of interest" description="Disordered" evidence="13">
    <location>
        <begin position="279"/>
        <end position="341"/>
    </location>
</feature>
<dbReference type="Ensembl" id="ENSPPYT00000057859.1">
    <property type="protein sequence ID" value="ENSPPYP00000044468.1"/>
    <property type="gene ID" value="ENSPPYG00000039248.1"/>
</dbReference>
<evidence type="ECO:0000256" key="10">
    <source>
        <dbReference type="PIRNR" id="PIRNR001569"/>
    </source>
</evidence>
<feature type="compositionally biased region" description="Polar residues" evidence="13">
    <location>
        <begin position="326"/>
        <end position="338"/>
    </location>
</feature>
<dbReference type="PIRSF" id="PIRSF001569">
    <property type="entry name" value="E3_ub_ligase_SMURF1"/>
    <property type="match status" value="1"/>
</dbReference>
<dbReference type="InterPro" id="IPR050409">
    <property type="entry name" value="E3_ubiq-protein_ligase"/>
</dbReference>
<keyword evidence="6" id="KW-0677">Repeat</keyword>
<dbReference type="PROSITE" id="PS01159">
    <property type="entry name" value="WW_DOMAIN_1"/>
    <property type="match status" value="2"/>
</dbReference>
<evidence type="ECO:0000256" key="2">
    <source>
        <dbReference type="ARBA" id="ARBA00004123"/>
    </source>
</evidence>
<dbReference type="Gene3D" id="3.90.1750.10">
    <property type="entry name" value="Hect, E3 ligase catalytic domains"/>
    <property type="match status" value="1"/>
</dbReference>
<keyword evidence="9" id="KW-0539">Nucleus</keyword>
<dbReference type="AlphaFoldDB" id="A0A8I5UG82"/>
<dbReference type="Proteomes" id="UP000001595">
    <property type="component" value="Chromosome 3"/>
</dbReference>
<dbReference type="OMA" id="WEIRYAR"/>
<dbReference type="SUPFAM" id="SSF51045">
    <property type="entry name" value="WW domain"/>
    <property type="match status" value="4"/>
</dbReference>
<dbReference type="FunFam" id="2.20.70.10:FF:000005">
    <property type="entry name" value="E3 ubiquitin-protein ligase"/>
    <property type="match status" value="1"/>
</dbReference>
<feature type="domain" description="HECT" evidence="16">
    <location>
        <begin position="572"/>
        <end position="893"/>
    </location>
</feature>
<feature type="domain" description="WW" evidence="15">
    <location>
        <begin position="440"/>
        <end position="473"/>
    </location>
</feature>
<dbReference type="PANTHER" id="PTHR11254">
    <property type="entry name" value="HECT DOMAIN UBIQUITIN-PROTEIN LIGASE"/>
    <property type="match status" value="1"/>
</dbReference>
<evidence type="ECO:0000256" key="9">
    <source>
        <dbReference type="ARBA" id="ARBA00023242"/>
    </source>
</evidence>
<dbReference type="FunFam" id="3.30.2410.10:FF:000002">
    <property type="entry name" value="E3 ubiquitin-protein ligase HECW2"/>
    <property type="match status" value="1"/>
</dbReference>
<evidence type="ECO:0000259" key="14">
    <source>
        <dbReference type="PROSITE" id="PS50004"/>
    </source>
</evidence>
<dbReference type="InterPro" id="IPR000569">
    <property type="entry name" value="HECT_dom"/>
</dbReference>
<dbReference type="SUPFAM" id="SSF49562">
    <property type="entry name" value="C2 domain (Calcium/lipid-binding domain, CaLB)"/>
    <property type="match status" value="1"/>
</dbReference>
<dbReference type="InterPro" id="IPR036020">
    <property type="entry name" value="WW_dom_sf"/>
</dbReference>
<dbReference type="Gene3D" id="3.30.2410.10">
    <property type="entry name" value="Hect, E3 ligase catalytic domain"/>
    <property type="match status" value="1"/>
</dbReference>
<reference evidence="17 18" key="1">
    <citation type="submission" date="2008-02" db="EMBL/GenBank/DDBJ databases">
        <title>A 6x draft sequence assembly of the Pongo pygmaeus abelii genome.</title>
        <authorList>
            <person name="Wilson R.K."/>
            <person name="Mardis E."/>
        </authorList>
    </citation>
    <scope>NUCLEOTIDE SEQUENCE [LARGE SCALE GENOMIC DNA]</scope>
</reference>
<evidence type="ECO:0000259" key="15">
    <source>
        <dbReference type="PROSITE" id="PS50020"/>
    </source>
</evidence>
<feature type="region of interest" description="Disordered" evidence="13">
    <location>
        <begin position="198"/>
        <end position="225"/>
    </location>
</feature>
<dbReference type="PROSITE" id="PS50004">
    <property type="entry name" value="C2"/>
    <property type="match status" value="1"/>
</dbReference>
<organism evidence="17 18">
    <name type="scientific">Pongo abelii</name>
    <name type="common">Sumatran orangutan</name>
    <name type="synonym">Pongo pygmaeus abelii</name>
    <dbReference type="NCBI Taxonomy" id="9601"/>
    <lineage>
        <taxon>Eukaryota</taxon>
        <taxon>Metazoa</taxon>
        <taxon>Chordata</taxon>
        <taxon>Craniata</taxon>
        <taxon>Vertebrata</taxon>
        <taxon>Euteleostomi</taxon>
        <taxon>Mammalia</taxon>
        <taxon>Eutheria</taxon>
        <taxon>Euarchontoglires</taxon>
        <taxon>Primates</taxon>
        <taxon>Haplorrhini</taxon>
        <taxon>Catarrhini</taxon>
        <taxon>Hominidae</taxon>
        <taxon>Pongo</taxon>
    </lineage>
</organism>
<dbReference type="Gene3D" id="3.30.2160.10">
    <property type="entry name" value="Hect, E3 ligase catalytic domain"/>
    <property type="match status" value="1"/>
</dbReference>
<evidence type="ECO:0000256" key="5">
    <source>
        <dbReference type="ARBA" id="ARBA00022679"/>
    </source>
</evidence>
<dbReference type="FunFam" id="2.20.70.10:FF:000009">
    <property type="entry name" value="E3 ubiquitin-protein ligase"/>
    <property type="match status" value="1"/>
</dbReference>
<dbReference type="GO" id="GO:0016567">
    <property type="term" value="P:protein ubiquitination"/>
    <property type="evidence" value="ECO:0007669"/>
    <property type="project" value="UniProtKB-UniPathway"/>
</dbReference>
<evidence type="ECO:0000256" key="12">
    <source>
        <dbReference type="PROSITE-ProRule" id="PRU00104"/>
    </source>
</evidence>
<keyword evidence="5 10" id="KW-0808">Transferase</keyword>
<feature type="domain" description="WW" evidence="15">
    <location>
        <begin position="480"/>
        <end position="513"/>
    </location>
</feature>
<dbReference type="GO" id="GO:0043161">
    <property type="term" value="P:proteasome-mediated ubiquitin-dependent protein catabolic process"/>
    <property type="evidence" value="ECO:0007669"/>
    <property type="project" value="TreeGrafter"/>
</dbReference>
<feature type="active site" description="Glycyl thioester intermediate" evidence="11 12">
    <location>
        <position position="861"/>
    </location>
</feature>
<name>A0A8I5UG82_PONAB</name>
<dbReference type="GO" id="GO:0005634">
    <property type="term" value="C:nucleus"/>
    <property type="evidence" value="ECO:0007669"/>
    <property type="project" value="UniProtKB-SubCell"/>
</dbReference>
<proteinExistence type="predicted"/>
<comment type="pathway">
    <text evidence="3 10">Protein modification; protein ubiquitination.</text>
</comment>
<dbReference type="Pfam" id="PF00397">
    <property type="entry name" value="WW"/>
    <property type="match status" value="4"/>
</dbReference>
<comment type="subcellular location">
    <subcellularLocation>
        <location evidence="2">Nucleus</location>
    </subcellularLocation>
</comment>
<dbReference type="FunFam" id="3.30.2160.10:FF:000003">
    <property type="entry name" value="E3 ubiquitin-protein ligase"/>
    <property type="match status" value="1"/>
</dbReference>
<keyword evidence="18" id="KW-1185">Reference proteome</keyword>
<dbReference type="CDD" id="cd00078">
    <property type="entry name" value="HECTc"/>
    <property type="match status" value="1"/>
</dbReference>
<dbReference type="InterPro" id="IPR035892">
    <property type="entry name" value="C2_domain_sf"/>
</dbReference>
<evidence type="ECO:0000256" key="8">
    <source>
        <dbReference type="ARBA" id="ARBA00022843"/>
    </source>
</evidence>